<dbReference type="Proteomes" id="UP000001202">
    <property type="component" value="Chromosome"/>
</dbReference>
<evidence type="ECO:0000313" key="12">
    <source>
        <dbReference type="EMBL" id="ACD71218.1"/>
    </source>
</evidence>
<evidence type="ECO:0000256" key="10">
    <source>
        <dbReference type="SAM" id="Phobius"/>
    </source>
</evidence>
<dbReference type="PANTHER" id="PTHR21581:SF6">
    <property type="entry name" value="TRAFFICKING PROTEIN PARTICLE COMPLEX SUBUNIT 12"/>
    <property type="match status" value="1"/>
</dbReference>
<feature type="transmembrane region" description="Helical" evidence="10">
    <location>
        <begin position="32"/>
        <end position="50"/>
    </location>
</feature>
<dbReference type="InterPro" id="IPR012338">
    <property type="entry name" value="Beta-lactam/transpept-like"/>
</dbReference>
<feature type="active site" evidence="7">
    <location>
        <position position="125"/>
    </location>
</feature>
<evidence type="ECO:0000256" key="5">
    <source>
        <dbReference type="ARBA" id="ARBA00022984"/>
    </source>
</evidence>
<dbReference type="SUPFAM" id="SSF56601">
    <property type="entry name" value="beta-lactamase/transpeptidase-like"/>
    <property type="match status" value="1"/>
</dbReference>
<evidence type="ECO:0000256" key="9">
    <source>
        <dbReference type="RuleBase" id="RU004016"/>
    </source>
</evidence>
<feature type="domain" description="Peptidase S11 D-alanyl-D-alanine carboxypeptidase A N-terminal" evidence="11">
    <location>
        <begin position="92"/>
        <end position="340"/>
    </location>
</feature>
<keyword evidence="10" id="KW-0472">Membrane</keyword>
<dbReference type="PANTHER" id="PTHR21581">
    <property type="entry name" value="D-ALANYL-D-ALANINE CARBOXYPEPTIDASE"/>
    <property type="match status" value="1"/>
</dbReference>
<feature type="active site" evidence="7">
    <location>
        <position position="189"/>
    </location>
</feature>
<evidence type="ECO:0000256" key="2">
    <source>
        <dbReference type="ARBA" id="ARBA00022729"/>
    </source>
</evidence>
<gene>
    <name evidence="12" type="primary">dacC</name>
    <name evidence="12" type="ordered locus">TPASS_0800</name>
</gene>
<dbReference type="Gene3D" id="3.40.710.10">
    <property type="entry name" value="DD-peptidase/beta-lactamase superfamily"/>
    <property type="match status" value="1"/>
</dbReference>
<keyword evidence="10" id="KW-0812">Transmembrane</keyword>
<keyword evidence="2" id="KW-0732">Signal</keyword>
<dbReference type="GO" id="GO:0009252">
    <property type="term" value="P:peptidoglycan biosynthetic process"/>
    <property type="evidence" value="ECO:0007669"/>
    <property type="project" value="UniProtKB-KW"/>
</dbReference>
<dbReference type="GO" id="GO:0008360">
    <property type="term" value="P:regulation of cell shape"/>
    <property type="evidence" value="ECO:0007669"/>
    <property type="project" value="UniProtKB-KW"/>
</dbReference>
<reference evidence="12 13" key="1">
    <citation type="journal article" date="2008" name="BMC Microbiol.">
        <title>Complete genome sequence of Treponema pallidum ssp. pallidum strain SS14 determined with oligonucleotide arrays.</title>
        <authorList>
            <person name="Matejkova P."/>
            <person name="Strouhal M."/>
            <person name="Smajs D."/>
            <person name="Norris S.J."/>
            <person name="Palzkill T."/>
            <person name="Petrosino J.F."/>
            <person name="Sodergren E."/>
            <person name="Norton J.E."/>
            <person name="Singh J."/>
            <person name="Richmond T.A."/>
            <person name="Molla M.N."/>
            <person name="Albert T.J."/>
            <person name="Weinstock G.M."/>
        </authorList>
    </citation>
    <scope>NUCLEOTIDE SEQUENCE [LARGE SCALE GENOMIC DNA]</scope>
    <source>
        <strain evidence="12 13">SS14</strain>
    </source>
</reference>
<feature type="binding site" evidence="8">
    <location>
        <position position="311"/>
    </location>
    <ligand>
        <name>substrate</name>
    </ligand>
</feature>
<dbReference type="GO" id="GO:0071555">
    <property type="term" value="P:cell wall organization"/>
    <property type="evidence" value="ECO:0007669"/>
    <property type="project" value="UniProtKB-KW"/>
</dbReference>
<dbReference type="GO" id="GO:0006508">
    <property type="term" value="P:proteolysis"/>
    <property type="evidence" value="ECO:0007669"/>
    <property type="project" value="InterPro"/>
</dbReference>
<evidence type="ECO:0000256" key="7">
    <source>
        <dbReference type="PIRSR" id="PIRSR618044-1"/>
    </source>
</evidence>
<dbReference type="EMBL" id="CP000805">
    <property type="protein sequence ID" value="ACD71218.1"/>
    <property type="molecule type" value="Genomic_DNA"/>
</dbReference>
<keyword evidence="4" id="KW-0133">Cell shape</keyword>
<evidence type="ECO:0000256" key="1">
    <source>
        <dbReference type="ARBA" id="ARBA00007164"/>
    </source>
</evidence>
<dbReference type="InterPro" id="IPR018044">
    <property type="entry name" value="Peptidase_S11"/>
</dbReference>
<keyword evidence="5" id="KW-0573">Peptidoglycan synthesis</keyword>
<dbReference type="Pfam" id="PF00768">
    <property type="entry name" value="Peptidase_S11"/>
    <property type="match status" value="1"/>
</dbReference>
<sequence>MPGHPVHACTARLKDHSSRSLRAVARRRGQRALYALGACVVGAGALQWHAQRVLHPSFLFSPTLRFSPSSRNPFSAHPIRTLQFTNLSAGSTPPPISARAYAIAEGGSGTLLASFCADLPLPPASLAKLVTCAVVMEALERGELHWQQRIRVPLAGSAQAFAPGSSLIFLRTGEYISVHDLLAGMNIASGNDAAYTLAYAVAGSIPAFCTRMNTLVQKWGLTRTRFVEPSGLSEHNVTTARDFVLFCCQYVRRWPENLARFHARSYFQRSNSPATSRIPPHTRFPATNTLLAATAARGNVSTAVPGCDGLKTGYIRESGFNVALSSLRGDTRIIAVILGGAGNSIPEGKRIRARDGATLLYWAFTHFQCTDVRTAISDALPCAIPVLGSKRPGALRPILHPSCTSCPVLNTPGTRISITFALPPLLRAPLQETDVIGFAHVLDESNGMVLARVPLVSGTTLTAGGNARRIIDEVAVWSVELWRKIREKRV</sequence>
<keyword evidence="12" id="KW-0645">Protease</keyword>
<name>A0A0H3BLG9_TREPS</name>
<keyword evidence="12" id="KW-0121">Carboxypeptidase</keyword>
<dbReference type="PRINTS" id="PR00725">
    <property type="entry name" value="DADACBPTASE1"/>
</dbReference>
<keyword evidence="3" id="KW-0378">Hydrolase</keyword>
<keyword evidence="10" id="KW-1133">Transmembrane helix</keyword>
<feature type="active site" description="Proton acceptor" evidence="7">
    <location>
        <position position="128"/>
    </location>
</feature>
<evidence type="ECO:0000256" key="6">
    <source>
        <dbReference type="ARBA" id="ARBA00023316"/>
    </source>
</evidence>
<dbReference type="KEGG" id="tpp:TPASS_0800"/>
<keyword evidence="6" id="KW-0961">Cell wall biogenesis/degradation</keyword>
<accession>A0A0H3BLG9</accession>
<evidence type="ECO:0000256" key="4">
    <source>
        <dbReference type="ARBA" id="ARBA00022960"/>
    </source>
</evidence>
<proteinExistence type="inferred from homology"/>
<dbReference type="InterPro" id="IPR001967">
    <property type="entry name" value="Peptidase_S11_N"/>
</dbReference>
<evidence type="ECO:0000256" key="3">
    <source>
        <dbReference type="ARBA" id="ARBA00022801"/>
    </source>
</evidence>
<evidence type="ECO:0000256" key="8">
    <source>
        <dbReference type="PIRSR" id="PIRSR618044-2"/>
    </source>
</evidence>
<comment type="similarity">
    <text evidence="1 9">Belongs to the peptidase S11 family.</text>
</comment>
<dbReference type="GO" id="GO:0009002">
    <property type="term" value="F:serine-type D-Ala-D-Ala carboxypeptidase activity"/>
    <property type="evidence" value="ECO:0007669"/>
    <property type="project" value="InterPro"/>
</dbReference>
<protein>
    <submittedName>
        <fullName evidence="12">Serine-type D-Ala-D-Ala carboxypeptidase</fullName>
    </submittedName>
</protein>
<organism evidence="12 13">
    <name type="scientific">Treponema pallidum subsp. pallidum (strain SS14)</name>
    <dbReference type="NCBI Taxonomy" id="455434"/>
    <lineage>
        <taxon>Bacteria</taxon>
        <taxon>Pseudomonadati</taxon>
        <taxon>Spirochaetota</taxon>
        <taxon>Spirochaetia</taxon>
        <taxon>Spirochaetales</taxon>
        <taxon>Treponemataceae</taxon>
        <taxon>Treponema</taxon>
    </lineage>
</organism>
<evidence type="ECO:0000313" key="13">
    <source>
        <dbReference type="Proteomes" id="UP000001202"/>
    </source>
</evidence>
<evidence type="ECO:0000259" key="11">
    <source>
        <dbReference type="Pfam" id="PF00768"/>
    </source>
</evidence>
<dbReference type="SMR" id="A0A0H3BLG9"/>
<dbReference type="AlphaFoldDB" id="A0A0H3BLG9"/>
<dbReference type="PATRIC" id="fig|243276.5.peg.845"/>